<dbReference type="PANTHER" id="PTHR31973:SF187">
    <property type="entry name" value="MUTATOR TRANSPOSASE MUDRA PROTEIN"/>
    <property type="match status" value="1"/>
</dbReference>
<sequence>MLRYKGNICPSIQKVLEKTKKTAEGWISTWHSDDDFSIFGVTNGVETYAVNLLQKTCACRKWDLTGIPCCHVIACIWDKREAPEDYVSSCYRKSTTLATYSHIILPTNGPQLWPLLEPEPIKPPYMRRSIGRPKKNRNKRNDEPRNPNIVPRTLPTVQCTVYRIGTQ</sequence>
<dbReference type="InterPro" id="IPR007527">
    <property type="entry name" value="Znf_SWIM"/>
</dbReference>
<gene>
    <name evidence="7" type="ORF">TSUD_178250</name>
</gene>
<feature type="domain" description="SWIM-type" evidence="6">
    <location>
        <begin position="48"/>
        <end position="80"/>
    </location>
</feature>
<evidence type="ECO:0000259" key="6">
    <source>
        <dbReference type="PROSITE" id="PS50966"/>
    </source>
</evidence>
<dbReference type="OrthoDB" id="1434941at2759"/>
<dbReference type="InterPro" id="IPR006564">
    <property type="entry name" value="Znf_PMZ"/>
</dbReference>
<dbReference type="EMBL" id="DF973167">
    <property type="protein sequence ID" value="GAU17195.1"/>
    <property type="molecule type" value="Genomic_DNA"/>
</dbReference>
<organism evidence="7 8">
    <name type="scientific">Trifolium subterraneum</name>
    <name type="common">Subterranean clover</name>
    <dbReference type="NCBI Taxonomy" id="3900"/>
    <lineage>
        <taxon>Eukaryota</taxon>
        <taxon>Viridiplantae</taxon>
        <taxon>Streptophyta</taxon>
        <taxon>Embryophyta</taxon>
        <taxon>Tracheophyta</taxon>
        <taxon>Spermatophyta</taxon>
        <taxon>Magnoliopsida</taxon>
        <taxon>eudicotyledons</taxon>
        <taxon>Gunneridae</taxon>
        <taxon>Pentapetalae</taxon>
        <taxon>rosids</taxon>
        <taxon>fabids</taxon>
        <taxon>Fabales</taxon>
        <taxon>Fabaceae</taxon>
        <taxon>Papilionoideae</taxon>
        <taxon>50 kb inversion clade</taxon>
        <taxon>NPAAA clade</taxon>
        <taxon>Hologalegina</taxon>
        <taxon>IRL clade</taxon>
        <taxon>Trifolieae</taxon>
        <taxon>Trifolium</taxon>
    </lineage>
</organism>
<protein>
    <recommendedName>
        <fullName evidence="6">SWIM-type domain-containing protein</fullName>
    </recommendedName>
</protein>
<dbReference type="PROSITE" id="PS50966">
    <property type="entry name" value="ZF_SWIM"/>
    <property type="match status" value="1"/>
</dbReference>
<dbReference type="SMART" id="SM00575">
    <property type="entry name" value="ZnF_PMZ"/>
    <property type="match status" value="1"/>
</dbReference>
<dbReference type="PANTHER" id="PTHR31973">
    <property type="entry name" value="POLYPROTEIN, PUTATIVE-RELATED"/>
    <property type="match status" value="1"/>
</dbReference>
<feature type="region of interest" description="Disordered" evidence="5">
    <location>
        <begin position="124"/>
        <end position="150"/>
    </location>
</feature>
<dbReference type="Pfam" id="PF04434">
    <property type="entry name" value="SWIM"/>
    <property type="match status" value="1"/>
</dbReference>
<dbReference type="Proteomes" id="UP000242715">
    <property type="component" value="Unassembled WGS sequence"/>
</dbReference>
<evidence type="ECO:0000313" key="7">
    <source>
        <dbReference type="EMBL" id="GAU17195.1"/>
    </source>
</evidence>
<keyword evidence="3" id="KW-0862">Zinc</keyword>
<evidence type="ECO:0000256" key="1">
    <source>
        <dbReference type="ARBA" id="ARBA00022723"/>
    </source>
</evidence>
<accession>A0A2Z6LIY7</accession>
<dbReference type="AlphaFoldDB" id="A0A2Z6LIY7"/>
<evidence type="ECO:0000256" key="5">
    <source>
        <dbReference type="SAM" id="MobiDB-lite"/>
    </source>
</evidence>
<feature type="compositionally biased region" description="Basic residues" evidence="5">
    <location>
        <begin position="129"/>
        <end position="138"/>
    </location>
</feature>
<evidence type="ECO:0000313" key="8">
    <source>
        <dbReference type="Proteomes" id="UP000242715"/>
    </source>
</evidence>
<evidence type="ECO:0000256" key="2">
    <source>
        <dbReference type="ARBA" id="ARBA00022771"/>
    </source>
</evidence>
<reference evidence="8" key="1">
    <citation type="journal article" date="2017" name="Front. Plant Sci.">
        <title>Climate Clever Clovers: New Paradigm to Reduce the Environmental Footprint of Ruminants by Breeding Low Methanogenic Forages Utilizing Haplotype Variation.</title>
        <authorList>
            <person name="Kaur P."/>
            <person name="Appels R."/>
            <person name="Bayer P.E."/>
            <person name="Keeble-Gagnere G."/>
            <person name="Wang J."/>
            <person name="Hirakawa H."/>
            <person name="Shirasawa K."/>
            <person name="Vercoe P."/>
            <person name="Stefanova K."/>
            <person name="Durmic Z."/>
            <person name="Nichols P."/>
            <person name="Revell C."/>
            <person name="Isobe S.N."/>
            <person name="Edwards D."/>
            <person name="Erskine W."/>
        </authorList>
    </citation>
    <scope>NUCLEOTIDE SEQUENCE [LARGE SCALE GENOMIC DNA]</scope>
    <source>
        <strain evidence="8">cv. Daliak</strain>
    </source>
</reference>
<keyword evidence="1" id="KW-0479">Metal-binding</keyword>
<proteinExistence type="predicted"/>
<evidence type="ECO:0000256" key="3">
    <source>
        <dbReference type="ARBA" id="ARBA00022833"/>
    </source>
</evidence>
<dbReference type="GO" id="GO:0008270">
    <property type="term" value="F:zinc ion binding"/>
    <property type="evidence" value="ECO:0007669"/>
    <property type="project" value="UniProtKB-KW"/>
</dbReference>
<keyword evidence="2 4" id="KW-0863">Zinc-finger</keyword>
<evidence type="ECO:0000256" key="4">
    <source>
        <dbReference type="PROSITE-ProRule" id="PRU00325"/>
    </source>
</evidence>
<name>A0A2Z6LIY7_TRISU</name>
<keyword evidence="8" id="KW-1185">Reference proteome</keyword>